<dbReference type="InterPro" id="IPR036097">
    <property type="entry name" value="HisK_dim/P_sf"/>
</dbReference>
<dbReference type="InterPro" id="IPR036890">
    <property type="entry name" value="HATPase_C_sf"/>
</dbReference>
<evidence type="ECO:0000256" key="12">
    <source>
        <dbReference type="ARBA" id="ARBA00023012"/>
    </source>
</evidence>
<evidence type="ECO:0000256" key="14">
    <source>
        <dbReference type="SAM" id="Phobius"/>
    </source>
</evidence>
<protein>
    <recommendedName>
        <fullName evidence="3">histidine kinase</fullName>
        <ecNumber evidence="3">2.7.13.3</ecNumber>
    </recommendedName>
</protein>
<feature type="domain" description="Histidine kinase" evidence="15">
    <location>
        <begin position="239"/>
        <end position="456"/>
    </location>
</feature>
<keyword evidence="11 14" id="KW-1133">Transmembrane helix</keyword>
<dbReference type="PRINTS" id="PR00344">
    <property type="entry name" value="BCTRLSENSOR"/>
</dbReference>
<evidence type="ECO:0000259" key="15">
    <source>
        <dbReference type="PROSITE" id="PS50109"/>
    </source>
</evidence>
<keyword evidence="18" id="KW-1185">Reference proteome</keyword>
<dbReference type="SMART" id="SM00387">
    <property type="entry name" value="HATPase_c"/>
    <property type="match status" value="1"/>
</dbReference>
<dbReference type="Gene3D" id="1.10.287.130">
    <property type="match status" value="1"/>
</dbReference>
<evidence type="ECO:0000313" key="17">
    <source>
        <dbReference type="EMBL" id="SEK54194.1"/>
    </source>
</evidence>
<dbReference type="SUPFAM" id="SSF55874">
    <property type="entry name" value="ATPase domain of HSP90 chaperone/DNA topoisomerase II/histidine kinase"/>
    <property type="match status" value="1"/>
</dbReference>
<dbReference type="PROSITE" id="PS50885">
    <property type="entry name" value="HAMP"/>
    <property type="match status" value="1"/>
</dbReference>
<gene>
    <name evidence="17" type="ORF">SAMN05661044_00495</name>
</gene>
<dbReference type="InterPro" id="IPR003661">
    <property type="entry name" value="HisK_dim/P_dom"/>
</dbReference>
<dbReference type="RefSeq" id="WP_093317853.1">
    <property type="nucleotide sequence ID" value="NZ_FOAF01000001.1"/>
</dbReference>
<dbReference type="EMBL" id="FOAF01000001">
    <property type="protein sequence ID" value="SEK54194.1"/>
    <property type="molecule type" value="Genomic_DNA"/>
</dbReference>
<evidence type="ECO:0000256" key="1">
    <source>
        <dbReference type="ARBA" id="ARBA00000085"/>
    </source>
</evidence>
<evidence type="ECO:0000256" key="5">
    <source>
        <dbReference type="ARBA" id="ARBA00022553"/>
    </source>
</evidence>
<evidence type="ECO:0000256" key="7">
    <source>
        <dbReference type="ARBA" id="ARBA00022692"/>
    </source>
</evidence>
<evidence type="ECO:0000313" key="18">
    <source>
        <dbReference type="Proteomes" id="UP000199421"/>
    </source>
</evidence>
<evidence type="ECO:0000256" key="4">
    <source>
        <dbReference type="ARBA" id="ARBA00022475"/>
    </source>
</evidence>
<keyword evidence="8" id="KW-0547">Nucleotide-binding</keyword>
<name>A0A1H7HVQ0_OLID1</name>
<keyword evidence="12" id="KW-0902">Two-component regulatory system</keyword>
<dbReference type="InterPro" id="IPR003660">
    <property type="entry name" value="HAMP_dom"/>
</dbReference>
<evidence type="ECO:0000256" key="13">
    <source>
        <dbReference type="ARBA" id="ARBA00023136"/>
    </source>
</evidence>
<evidence type="ECO:0000256" key="8">
    <source>
        <dbReference type="ARBA" id="ARBA00022741"/>
    </source>
</evidence>
<feature type="transmembrane region" description="Helical" evidence="14">
    <location>
        <begin position="7"/>
        <end position="30"/>
    </location>
</feature>
<keyword evidence="10" id="KW-0067">ATP-binding</keyword>
<dbReference type="InterPro" id="IPR004358">
    <property type="entry name" value="Sig_transdc_His_kin-like_C"/>
</dbReference>
<dbReference type="Proteomes" id="UP000199421">
    <property type="component" value="Unassembled WGS sequence"/>
</dbReference>
<dbReference type="SMART" id="SM00304">
    <property type="entry name" value="HAMP"/>
    <property type="match status" value="1"/>
</dbReference>
<keyword evidence="6" id="KW-0808">Transferase</keyword>
<accession>A0A1H7HVQ0</accession>
<evidence type="ECO:0000256" key="10">
    <source>
        <dbReference type="ARBA" id="ARBA00022840"/>
    </source>
</evidence>
<dbReference type="Pfam" id="PF02518">
    <property type="entry name" value="HATPase_c"/>
    <property type="match status" value="1"/>
</dbReference>
<dbReference type="InterPro" id="IPR003594">
    <property type="entry name" value="HATPase_dom"/>
</dbReference>
<keyword evidence="9 17" id="KW-0418">Kinase</keyword>
<dbReference type="GO" id="GO:0005886">
    <property type="term" value="C:plasma membrane"/>
    <property type="evidence" value="ECO:0007669"/>
    <property type="project" value="UniProtKB-SubCell"/>
</dbReference>
<feature type="domain" description="HAMP" evidence="16">
    <location>
        <begin position="178"/>
        <end position="231"/>
    </location>
</feature>
<dbReference type="SUPFAM" id="SSF158472">
    <property type="entry name" value="HAMP domain-like"/>
    <property type="match status" value="1"/>
</dbReference>
<dbReference type="OrthoDB" id="594725at2"/>
<dbReference type="AlphaFoldDB" id="A0A1H7HVQ0"/>
<keyword evidence="7 14" id="KW-0812">Transmembrane</keyword>
<dbReference type="EC" id="2.7.13.3" evidence="3"/>
<dbReference type="CDD" id="cd00082">
    <property type="entry name" value="HisKA"/>
    <property type="match status" value="1"/>
</dbReference>
<sequence length="457" mass="52038">MKIRTKLTLLYSLLFAGILLVFALFFYISFSNDQKEEFYDQIKQRAITKVYFLFDLNIKPEVLQTIYANNTPRIVNEEVAIYDHNYHLVYHDAENKDIVKETKGLLDSIALHKEVRYHFGKYNVTAFTLEHDNKSYIITAAAIDRYGEEKLGTILEYLAIAFCLSILLIIVAGRFSAEQALKPVSNMVKNVDEITANNLDSRISIGNGKDELAELAITFNEMLNRLEKSFTAQKEFVSNIAHELRTPLSSIITELELSTNKQRSIQQYQDIIKLTLTDAQSLAKLTNSLLDLAKASYDPAQISFRTIRIDEVLLDARQQLQKQNPLYYIKINFDEIPAIEEVIMMNGNAYLLQVAFANIMDNACKFSDDHACDVYISYQNQYTILSFTDKGVGISEEDINKIFTPFYRGRNKIHSPGYGVGMALCKKIIGLHHGQIRVSSSINVGTNFKIMLPHVSS</sequence>
<dbReference type="PANTHER" id="PTHR45528">
    <property type="entry name" value="SENSOR HISTIDINE KINASE CPXA"/>
    <property type="match status" value="1"/>
</dbReference>
<dbReference type="STRING" id="407022.SAMN05661044_00495"/>
<reference evidence="18" key="1">
    <citation type="submission" date="2016-10" db="EMBL/GenBank/DDBJ databases">
        <authorList>
            <person name="Varghese N."/>
            <person name="Submissions S."/>
        </authorList>
    </citation>
    <scope>NUCLEOTIDE SEQUENCE [LARGE SCALE GENOMIC DNA]</scope>
    <source>
        <strain evidence="18">DSM 18733</strain>
    </source>
</reference>
<evidence type="ECO:0000256" key="3">
    <source>
        <dbReference type="ARBA" id="ARBA00012438"/>
    </source>
</evidence>
<dbReference type="InterPro" id="IPR005467">
    <property type="entry name" value="His_kinase_dom"/>
</dbReference>
<dbReference type="SUPFAM" id="SSF47384">
    <property type="entry name" value="Homodimeric domain of signal transducing histidine kinase"/>
    <property type="match status" value="1"/>
</dbReference>
<evidence type="ECO:0000256" key="9">
    <source>
        <dbReference type="ARBA" id="ARBA00022777"/>
    </source>
</evidence>
<keyword evidence="4" id="KW-1003">Cell membrane</keyword>
<dbReference type="PANTHER" id="PTHR45528:SF1">
    <property type="entry name" value="SENSOR HISTIDINE KINASE CPXA"/>
    <property type="match status" value="1"/>
</dbReference>
<dbReference type="Gene3D" id="6.10.340.10">
    <property type="match status" value="1"/>
</dbReference>
<dbReference type="GO" id="GO:0005524">
    <property type="term" value="F:ATP binding"/>
    <property type="evidence" value="ECO:0007669"/>
    <property type="project" value="UniProtKB-KW"/>
</dbReference>
<evidence type="ECO:0000256" key="6">
    <source>
        <dbReference type="ARBA" id="ARBA00022679"/>
    </source>
</evidence>
<keyword evidence="5" id="KW-0597">Phosphoprotein</keyword>
<comment type="catalytic activity">
    <reaction evidence="1">
        <text>ATP + protein L-histidine = ADP + protein N-phospho-L-histidine.</text>
        <dbReference type="EC" id="2.7.13.3"/>
    </reaction>
</comment>
<dbReference type="Pfam" id="PF00672">
    <property type="entry name" value="HAMP"/>
    <property type="match status" value="1"/>
</dbReference>
<dbReference type="Pfam" id="PF00512">
    <property type="entry name" value="HisKA"/>
    <property type="match status" value="1"/>
</dbReference>
<dbReference type="SMART" id="SM00388">
    <property type="entry name" value="HisKA"/>
    <property type="match status" value="1"/>
</dbReference>
<comment type="subcellular location">
    <subcellularLocation>
        <location evidence="2">Cell membrane</location>
        <topology evidence="2">Multi-pass membrane protein</topology>
    </subcellularLocation>
</comment>
<evidence type="ECO:0000256" key="11">
    <source>
        <dbReference type="ARBA" id="ARBA00022989"/>
    </source>
</evidence>
<evidence type="ECO:0000259" key="16">
    <source>
        <dbReference type="PROSITE" id="PS50885"/>
    </source>
</evidence>
<evidence type="ECO:0000256" key="2">
    <source>
        <dbReference type="ARBA" id="ARBA00004651"/>
    </source>
</evidence>
<dbReference type="InterPro" id="IPR050398">
    <property type="entry name" value="HssS/ArlS-like"/>
</dbReference>
<dbReference type="Gene3D" id="3.30.565.10">
    <property type="entry name" value="Histidine kinase-like ATPase, C-terminal domain"/>
    <property type="match status" value="1"/>
</dbReference>
<proteinExistence type="predicted"/>
<dbReference type="PROSITE" id="PS50109">
    <property type="entry name" value="HIS_KIN"/>
    <property type="match status" value="1"/>
</dbReference>
<keyword evidence="13 14" id="KW-0472">Membrane</keyword>
<organism evidence="17 18">
    <name type="scientific">Olivibacter domesticus</name>
    <name type="common">Pseudosphingobacterium domesticum</name>
    <dbReference type="NCBI Taxonomy" id="407022"/>
    <lineage>
        <taxon>Bacteria</taxon>
        <taxon>Pseudomonadati</taxon>
        <taxon>Bacteroidota</taxon>
        <taxon>Sphingobacteriia</taxon>
        <taxon>Sphingobacteriales</taxon>
        <taxon>Sphingobacteriaceae</taxon>
        <taxon>Olivibacter</taxon>
    </lineage>
</organism>
<dbReference type="CDD" id="cd06225">
    <property type="entry name" value="HAMP"/>
    <property type="match status" value="1"/>
</dbReference>
<dbReference type="GO" id="GO:0000155">
    <property type="term" value="F:phosphorelay sensor kinase activity"/>
    <property type="evidence" value="ECO:0007669"/>
    <property type="project" value="InterPro"/>
</dbReference>